<dbReference type="AlphaFoldDB" id="A0A1Y1S5C2"/>
<reference evidence="1 2" key="1">
    <citation type="journal article" date="2017" name="Environ. Microbiol.">
        <title>Decay of the glycolytic pathway and adaptation to intranuclear parasitism within Enterocytozoonidae microsporidia.</title>
        <authorList>
            <person name="Wiredu Boakye D."/>
            <person name="Jaroenlak P."/>
            <person name="Prachumwat A."/>
            <person name="Williams T.A."/>
            <person name="Bateman K.S."/>
            <person name="Itsathitphaisarn O."/>
            <person name="Sritunyalucksana K."/>
            <person name="Paszkiewicz K.H."/>
            <person name="Moore K.A."/>
            <person name="Stentiford G.D."/>
            <person name="Williams B.A."/>
        </authorList>
    </citation>
    <scope>NUCLEOTIDE SEQUENCE [LARGE SCALE GENOMIC DNA]</scope>
    <source>
        <strain evidence="1 2">GB1</strain>
    </source>
</reference>
<organism evidence="1 2">
    <name type="scientific">Enterospora canceri</name>
    <dbReference type="NCBI Taxonomy" id="1081671"/>
    <lineage>
        <taxon>Eukaryota</taxon>
        <taxon>Fungi</taxon>
        <taxon>Fungi incertae sedis</taxon>
        <taxon>Microsporidia</taxon>
        <taxon>Enterocytozoonidae</taxon>
        <taxon>Enterospora</taxon>
    </lineage>
</organism>
<dbReference type="Proteomes" id="UP000192639">
    <property type="component" value="Unassembled WGS sequence"/>
</dbReference>
<evidence type="ECO:0000313" key="1">
    <source>
        <dbReference type="EMBL" id="ORD93627.1"/>
    </source>
</evidence>
<proteinExistence type="predicted"/>
<gene>
    <name evidence="1" type="ORF">ECANGB1_1872</name>
</gene>
<accession>A0A1Y1S5C2</accession>
<comment type="caution">
    <text evidence="1">The sequence shown here is derived from an EMBL/GenBank/DDBJ whole genome shotgun (WGS) entry which is preliminary data.</text>
</comment>
<evidence type="ECO:0000313" key="2">
    <source>
        <dbReference type="Proteomes" id="UP000192639"/>
    </source>
</evidence>
<dbReference type="VEuPathDB" id="MicrosporidiaDB:ECANGB1_1872"/>
<sequence length="220" mass="25769">MLFMILYKTLVNCAIPEQEGESNTVQNKIIESNDLNTTETMRKTIEKTKRKITLHEQHIDAFDHRIRTNRQEMILSKKIMQSTHEIITKIHEFESNMKKVIQNEQNNIFTISSGIDRLIYEESGEFLKMLPEFNFFSRRKNASEISNDFYAIKTTILNNQNQICVSLRKNIDSYAFQIGKCAIKSSRTKYKVERMNCRLKKASNMKHGPCSYCPNPNNTQ</sequence>
<dbReference type="EMBL" id="LWDP01000061">
    <property type="protein sequence ID" value="ORD93627.1"/>
    <property type="molecule type" value="Genomic_DNA"/>
</dbReference>
<keyword evidence="2" id="KW-1185">Reference proteome</keyword>
<name>A0A1Y1S5C2_9MICR</name>
<protein>
    <submittedName>
        <fullName evidence="1">Uncharacterized protein</fullName>
    </submittedName>
</protein>